<feature type="region of interest" description="Disordered" evidence="1">
    <location>
        <begin position="1"/>
        <end position="35"/>
    </location>
</feature>
<sequence length="131" mass="14371">MADPHDGTEQGSARPFAPASSDPSRRWHDMGGTLAGPVPGDEHDFALWEKRVDALVILSGLKGVFTVDGLRRVLEDMGEEAFETMTYYERWVAALNQNHLEQGTYTVAELGAKMEEVRARGETYADAADAS</sequence>
<evidence type="ECO:0000259" key="2">
    <source>
        <dbReference type="Pfam" id="PF21006"/>
    </source>
</evidence>
<organism evidence="4 6">
    <name type="scientific">Jannaschia seohaensis</name>
    <dbReference type="NCBI Taxonomy" id="475081"/>
    <lineage>
        <taxon>Bacteria</taxon>
        <taxon>Pseudomonadati</taxon>
        <taxon>Pseudomonadota</taxon>
        <taxon>Alphaproteobacteria</taxon>
        <taxon>Rhodobacterales</taxon>
        <taxon>Roseobacteraceae</taxon>
        <taxon>Jannaschia</taxon>
    </lineage>
</organism>
<dbReference type="EMBL" id="UETC01000002">
    <property type="protein sequence ID" value="SSA41600.1"/>
    <property type="molecule type" value="Genomic_DNA"/>
</dbReference>
<feature type="domain" description="Nitrile hydratase beta subunit-like N-terminal" evidence="2">
    <location>
        <begin position="27"/>
        <end position="122"/>
    </location>
</feature>
<dbReference type="Gene3D" id="1.10.472.20">
    <property type="entry name" value="Nitrile hydratase, beta subunit"/>
    <property type="match status" value="1"/>
</dbReference>
<proteinExistence type="predicted"/>
<dbReference type="Proteomes" id="UP000251571">
    <property type="component" value="Unassembled WGS sequence"/>
</dbReference>
<evidence type="ECO:0000313" key="6">
    <source>
        <dbReference type="Proteomes" id="UP000251571"/>
    </source>
</evidence>
<reference evidence="3 5" key="2">
    <citation type="submission" date="2018-03" db="EMBL/GenBank/DDBJ databases">
        <title>Genomic Encyclopedia of Archaeal and Bacterial Type Strains, Phase II (KMG-II): from individual species to whole genera.</title>
        <authorList>
            <person name="Goeker M."/>
        </authorList>
    </citation>
    <scope>NUCLEOTIDE SEQUENCE [LARGE SCALE GENOMIC DNA]</scope>
    <source>
        <strain evidence="3 5">DSM 25227</strain>
    </source>
</reference>
<name>A0A2Y9ABE3_9RHOB</name>
<dbReference type="Pfam" id="PF21006">
    <property type="entry name" value="NHase_beta_N"/>
    <property type="match status" value="1"/>
</dbReference>
<evidence type="ECO:0000313" key="5">
    <source>
        <dbReference type="Proteomes" id="UP000245839"/>
    </source>
</evidence>
<evidence type="ECO:0000313" key="4">
    <source>
        <dbReference type="EMBL" id="SSA41600.1"/>
    </source>
</evidence>
<dbReference type="Proteomes" id="UP000245839">
    <property type="component" value="Unassembled WGS sequence"/>
</dbReference>
<accession>A0A2Y9ABE3</accession>
<evidence type="ECO:0000313" key="3">
    <source>
        <dbReference type="EMBL" id="PWJ21190.1"/>
    </source>
</evidence>
<dbReference type="AlphaFoldDB" id="A0A2Y9ABE3"/>
<dbReference type="InterPro" id="IPR049054">
    <property type="entry name" value="CN_hydtase_beta-like_N"/>
</dbReference>
<gene>
    <name evidence="3" type="ORF">BCF38_102440</name>
    <name evidence="4" type="ORF">SAMN05421539_102440</name>
</gene>
<keyword evidence="5" id="KW-1185">Reference proteome</keyword>
<reference evidence="4 6" key="1">
    <citation type="submission" date="2016-10" db="EMBL/GenBank/DDBJ databases">
        <authorList>
            <person name="Cai Z."/>
        </authorList>
    </citation>
    <scope>NUCLEOTIDE SEQUENCE [LARGE SCALE GENOMIC DNA]</scope>
    <source>
        <strain evidence="4 6">DSM 25227</strain>
    </source>
</reference>
<dbReference type="EMBL" id="QGDJ01000002">
    <property type="protein sequence ID" value="PWJ21190.1"/>
    <property type="molecule type" value="Genomic_DNA"/>
</dbReference>
<dbReference type="SUPFAM" id="SSF50090">
    <property type="entry name" value="Electron transport accessory proteins"/>
    <property type="match status" value="1"/>
</dbReference>
<evidence type="ECO:0000256" key="1">
    <source>
        <dbReference type="SAM" id="MobiDB-lite"/>
    </source>
</evidence>
<dbReference type="InterPro" id="IPR042262">
    <property type="entry name" value="CN_hydtase_beta_C"/>
</dbReference>
<dbReference type="InterPro" id="IPR008990">
    <property type="entry name" value="Elect_transpt_acc-like_dom_sf"/>
</dbReference>
<protein>
    <submittedName>
        <fullName evidence="4">Nitrile hydratase beta subunit</fullName>
    </submittedName>
</protein>